<organism evidence="3 4">
    <name type="scientific">Actinomadura madurae</name>
    <dbReference type="NCBI Taxonomy" id="1993"/>
    <lineage>
        <taxon>Bacteria</taxon>
        <taxon>Bacillati</taxon>
        <taxon>Actinomycetota</taxon>
        <taxon>Actinomycetes</taxon>
        <taxon>Streptosporangiales</taxon>
        <taxon>Thermomonosporaceae</taxon>
        <taxon>Actinomadura</taxon>
    </lineage>
</organism>
<accession>A0A1I5G3Q2</accession>
<feature type="transmembrane region" description="Helical" evidence="2">
    <location>
        <begin position="38"/>
        <end position="58"/>
    </location>
</feature>
<feature type="transmembrane region" description="Helical" evidence="2">
    <location>
        <begin position="123"/>
        <end position="144"/>
    </location>
</feature>
<keyword evidence="4" id="KW-1185">Reference proteome</keyword>
<keyword evidence="2" id="KW-1133">Transmembrane helix</keyword>
<evidence type="ECO:0000256" key="2">
    <source>
        <dbReference type="SAM" id="Phobius"/>
    </source>
</evidence>
<gene>
    <name evidence="3" type="ORF">SAMN04489713_10522</name>
</gene>
<proteinExistence type="predicted"/>
<sequence>METTRWRPFALAAKAALAALLALVVVFPEWDRFADKAMGVRVAAYPAAVMLVTLVWALRGRGRPFPWDVDLLVTLPFLVDVAGNAADLYDTVGWFDDACHFGNWALLSAAAGVALRRRGGPPAWTLALTCAGLGAAAAILWEFFEYGVFILDTPEAVTIYRDTIGDLMLGLAGSVVGGLAVARTGGRGGLPPARPLPAGRRPGLSLDTTVHLRLLPGSVHQGLDVVRGDLLDEGRGAGDADARQDVVRADLAAGRALGAEGDAPRGEDDGEKVVQRSGVRQ</sequence>
<reference evidence="3 4" key="1">
    <citation type="submission" date="2016-10" db="EMBL/GenBank/DDBJ databases">
        <authorList>
            <person name="de Groot N.N."/>
        </authorList>
    </citation>
    <scope>NUCLEOTIDE SEQUENCE [LARGE SCALE GENOMIC DNA]</scope>
    <source>
        <strain evidence="3 4">DSM 43067</strain>
    </source>
</reference>
<feature type="transmembrane region" description="Helical" evidence="2">
    <location>
        <begin position="164"/>
        <end position="182"/>
    </location>
</feature>
<protein>
    <submittedName>
        <fullName evidence="3">Uncharacterized protein</fullName>
    </submittedName>
</protein>
<dbReference type="Pfam" id="PF09997">
    <property type="entry name" value="DUF2238"/>
    <property type="match status" value="1"/>
</dbReference>
<dbReference type="InParanoid" id="A0A1I5G3Q2"/>
<keyword evidence="2" id="KW-0812">Transmembrane</keyword>
<feature type="region of interest" description="Disordered" evidence="1">
    <location>
        <begin position="256"/>
        <end position="281"/>
    </location>
</feature>
<evidence type="ECO:0000313" key="4">
    <source>
        <dbReference type="Proteomes" id="UP000183413"/>
    </source>
</evidence>
<dbReference type="AlphaFoldDB" id="A0A1I5G3Q2"/>
<evidence type="ECO:0000256" key="1">
    <source>
        <dbReference type="SAM" id="MobiDB-lite"/>
    </source>
</evidence>
<dbReference type="Proteomes" id="UP000183413">
    <property type="component" value="Unassembled WGS sequence"/>
</dbReference>
<evidence type="ECO:0000313" key="3">
    <source>
        <dbReference type="EMBL" id="SFO30665.1"/>
    </source>
</evidence>
<name>A0A1I5G3Q2_9ACTN</name>
<dbReference type="InterPro" id="IPR014509">
    <property type="entry name" value="YjdF-like"/>
</dbReference>
<keyword evidence="2" id="KW-0472">Membrane</keyword>
<dbReference type="EMBL" id="FOVH01000005">
    <property type="protein sequence ID" value="SFO30665.1"/>
    <property type="molecule type" value="Genomic_DNA"/>
</dbReference>
<dbReference type="eggNOG" id="ENOG5031HX4">
    <property type="taxonomic scope" value="Bacteria"/>
</dbReference>
<dbReference type="STRING" id="1993.SAMN04489713_10522"/>
<feature type="compositionally biased region" description="Basic and acidic residues" evidence="1">
    <location>
        <begin position="262"/>
        <end position="274"/>
    </location>
</feature>